<dbReference type="PROSITE" id="PS50893">
    <property type="entry name" value="ABC_TRANSPORTER_2"/>
    <property type="match status" value="1"/>
</dbReference>
<feature type="transmembrane region" description="Helical" evidence="8">
    <location>
        <begin position="20"/>
        <end position="37"/>
    </location>
</feature>
<gene>
    <name evidence="11" type="ORF">FEQUK3_LOCUS8956</name>
</gene>
<evidence type="ECO:0000256" key="1">
    <source>
        <dbReference type="ARBA" id="ARBA00004128"/>
    </source>
</evidence>
<dbReference type="AlphaFoldDB" id="A0A8J2IVW6"/>
<keyword evidence="6 8" id="KW-1133">Transmembrane helix</keyword>
<dbReference type="SMART" id="SM00382">
    <property type="entry name" value="AAA"/>
    <property type="match status" value="1"/>
</dbReference>
<evidence type="ECO:0000256" key="8">
    <source>
        <dbReference type="SAM" id="Phobius"/>
    </source>
</evidence>
<dbReference type="InterPro" id="IPR011527">
    <property type="entry name" value="ABC1_TM_dom"/>
</dbReference>
<evidence type="ECO:0000256" key="3">
    <source>
        <dbReference type="ARBA" id="ARBA00022737"/>
    </source>
</evidence>
<dbReference type="PROSITE" id="PS50929">
    <property type="entry name" value="ABC_TM1F"/>
    <property type="match status" value="1"/>
</dbReference>
<keyword evidence="7 8" id="KW-0472">Membrane</keyword>
<sequence>MKAYVPSITANRWLGVRLEFIGSIIILSTAGLTLVRLSMGRNLSAGMVGLMISYALQITQSFSSLVRASGEVETNIVSAERVLEYTHLSSEAPDSIPNHQPCISWPSSGSVSLVEYSTRYRPELDLVLRNLNLDFQPGEKIGVVGRTGAGKSSLALALFRIIEPVDGSILIDGVDISTIGTVRENLDPGGEYDDTELWAALGLARLKDHVTSMAGGLDAKIYEGGSNLSQGQKQLVSLARCMLKPSSILVLDEATAAVDTETDIHIQKTLRDSVFSNRAVITIAHRINTVIDSDRVVVLEKGTAVEFDTPAKLMEQN</sequence>
<keyword evidence="2 8" id="KW-0812">Transmembrane</keyword>
<evidence type="ECO:0000313" key="11">
    <source>
        <dbReference type="EMBL" id="CAG7563206.1"/>
    </source>
</evidence>
<name>A0A8J2IVW6_FUSEQ</name>
<reference evidence="11" key="1">
    <citation type="submission" date="2021-05" db="EMBL/GenBank/DDBJ databases">
        <authorList>
            <person name="Khan N."/>
        </authorList>
    </citation>
    <scope>NUCLEOTIDE SEQUENCE</scope>
</reference>
<dbReference type="GO" id="GO:0016887">
    <property type="term" value="F:ATP hydrolysis activity"/>
    <property type="evidence" value="ECO:0007669"/>
    <property type="project" value="InterPro"/>
</dbReference>
<comment type="subcellular location">
    <subcellularLocation>
        <location evidence="1">Vacuole membrane</location>
        <topology evidence="1">Multi-pass membrane protein</topology>
    </subcellularLocation>
</comment>
<comment type="caution">
    <text evidence="11">The sequence shown here is derived from an EMBL/GenBank/DDBJ whole genome shotgun (WGS) entry which is preliminary data.</text>
</comment>
<keyword evidence="5" id="KW-0067">ATP-binding</keyword>
<dbReference type="EMBL" id="CAJSTJ010000154">
    <property type="protein sequence ID" value="CAG7563206.1"/>
    <property type="molecule type" value="Genomic_DNA"/>
</dbReference>
<organism evidence="11 12">
    <name type="scientific">Fusarium equiseti</name>
    <name type="common">Fusarium scirpi</name>
    <dbReference type="NCBI Taxonomy" id="61235"/>
    <lineage>
        <taxon>Eukaryota</taxon>
        <taxon>Fungi</taxon>
        <taxon>Dikarya</taxon>
        <taxon>Ascomycota</taxon>
        <taxon>Pezizomycotina</taxon>
        <taxon>Sordariomycetes</taxon>
        <taxon>Hypocreomycetidae</taxon>
        <taxon>Hypocreales</taxon>
        <taxon>Nectriaceae</taxon>
        <taxon>Fusarium</taxon>
        <taxon>Fusarium incarnatum-equiseti species complex</taxon>
    </lineage>
</organism>
<evidence type="ECO:0008006" key="13">
    <source>
        <dbReference type="Google" id="ProtNLM"/>
    </source>
</evidence>
<dbReference type="Pfam" id="PF00005">
    <property type="entry name" value="ABC_tran"/>
    <property type="match status" value="1"/>
</dbReference>
<evidence type="ECO:0000256" key="2">
    <source>
        <dbReference type="ARBA" id="ARBA00022692"/>
    </source>
</evidence>
<evidence type="ECO:0000259" key="10">
    <source>
        <dbReference type="PROSITE" id="PS50929"/>
    </source>
</evidence>
<dbReference type="Proteomes" id="UP000693738">
    <property type="component" value="Unassembled WGS sequence"/>
</dbReference>
<proteinExistence type="predicted"/>
<feature type="domain" description="ABC transmembrane type-1" evidence="10">
    <location>
        <begin position="1"/>
        <end position="74"/>
    </location>
</feature>
<dbReference type="GO" id="GO:0140359">
    <property type="term" value="F:ABC-type transporter activity"/>
    <property type="evidence" value="ECO:0007669"/>
    <property type="project" value="InterPro"/>
</dbReference>
<keyword evidence="3" id="KW-0677">Repeat</keyword>
<evidence type="ECO:0000256" key="4">
    <source>
        <dbReference type="ARBA" id="ARBA00022741"/>
    </source>
</evidence>
<dbReference type="InterPro" id="IPR017871">
    <property type="entry name" value="ABC_transporter-like_CS"/>
</dbReference>
<dbReference type="CDD" id="cd03244">
    <property type="entry name" value="ABCC_MRP_domain2"/>
    <property type="match status" value="1"/>
</dbReference>
<evidence type="ECO:0000256" key="5">
    <source>
        <dbReference type="ARBA" id="ARBA00022840"/>
    </source>
</evidence>
<dbReference type="GO" id="GO:0005524">
    <property type="term" value="F:ATP binding"/>
    <property type="evidence" value="ECO:0007669"/>
    <property type="project" value="UniProtKB-KW"/>
</dbReference>
<dbReference type="InterPro" id="IPR050173">
    <property type="entry name" value="ABC_transporter_C-like"/>
</dbReference>
<dbReference type="PANTHER" id="PTHR24223">
    <property type="entry name" value="ATP-BINDING CASSETTE SUB-FAMILY C"/>
    <property type="match status" value="1"/>
</dbReference>
<evidence type="ECO:0000256" key="7">
    <source>
        <dbReference type="ARBA" id="ARBA00023136"/>
    </source>
</evidence>
<dbReference type="InterPro" id="IPR003593">
    <property type="entry name" value="AAA+_ATPase"/>
</dbReference>
<protein>
    <recommendedName>
        <fullName evidence="13">ABC transporter domain-containing protein</fullName>
    </recommendedName>
</protein>
<dbReference type="InterPro" id="IPR003439">
    <property type="entry name" value="ABC_transporter-like_ATP-bd"/>
</dbReference>
<evidence type="ECO:0000256" key="6">
    <source>
        <dbReference type="ARBA" id="ARBA00022989"/>
    </source>
</evidence>
<dbReference type="PROSITE" id="PS00211">
    <property type="entry name" value="ABC_TRANSPORTER_1"/>
    <property type="match status" value="1"/>
</dbReference>
<evidence type="ECO:0000259" key="9">
    <source>
        <dbReference type="PROSITE" id="PS50893"/>
    </source>
</evidence>
<evidence type="ECO:0000313" key="12">
    <source>
        <dbReference type="Proteomes" id="UP000693738"/>
    </source>
</evidence>
<dbReference type="PANTHER" id="PTHR24223:SF443">
    <property type="entry name" value="MULTIDRUG-RESISTANCE LIKE PROTEIN 1, ISOFORM I"/>
    <property type="match status" value="1"/>
</dbReference>
<keyword evidence="4" id="KW-0547">Nucleotide-binding</keyword>
<feature type="domain" description="ABC transporter" evidence="9">
    <location>
        <begin position="111"/>
        <end position="317"/>
    </location>
</feature>
<accession>A0A8J2IVW6</accession>
<dbReference type="GO" id="GO:0000329">
    <property type="term" value="C:fungal-type vacuole membrane"/>
    <property type="evidence" value="ECO:0007669"/>
    <property type="project" value="UniProtKB-ARBA"/>
</dbReference>